<proteinExistence type="predicted"/>
<organism evidence="2 3">
    <name type="scientific">Vanrija pseudolonga</name>
    <dbReference type="NCBI Taxonomy" id="143232"/>
    <lineage>
        <taxon>Eukaryota</taxon>
        <taxon>Fungi</taxon>
        <taxon>Dikarya</taxon>
        <taxon>Basidiomycota</taxon>
        <taxon>Agaricomycotina</taxon>
        <taxon>Tremellomycetes</taxon>
        <taxon>Trichosporonales</taxon>
        <taxon>Trichosporonaceae</taxon>
        <taxon>Vanrija</taxon>
    </lineage>
</organism>
<evidence type="ECO:0000313" key="2">
    <source>
        <dbReference type="EMBL" id="WOO79345.1"/>
    </source>
</evidence>
<feature type="compositionally biased region" description="Low complexity" evidence="1">
    <location>
        <begin position="478"/>
        <end position="494"/>
    </location>
</feature>
<feature type="compositionally biased region" description="Low complexity" evidence="1">
    <location>
        <begin position="137"/>
        <end position="165"/>
    </location>
</feature>
<feature type="compositionally biased region" description="Acidic residues" evidence="1">
    <location>
        <begin position="527"/>
        <end position="538"/>
    </location>
</feature>
<evidence type="ECO:0000313" key="3">
    <source>
        <dbReference type="Proteomes" id="UP000827549"/>
    </source>
</evidence>
<keyword evidence="3" id="KW-1185">Reference proteome</keyword>
<accession>A0AAF0Y3C6</accession>
<feature type="compositionally biased region" description="Acidic residues" evidence="1">
    <location>
        <begin position="434"/>
        <end position="445"/>
    </location>
</feature>
<feature type="region of interest" description="Disordered" evidence="1">
    <location>
        <begin position="119"/>
        <end position="165"/>
    </location>
</feature>
<feature type="region of interest" description="Disordered" evidence="1">
    <location>
        <begin position="181"/>
        <end position="207"/>
    </location>
</feature>
<name>A0AAF0Y3C6_9TREE</name>
<feature type="region of interest" description="Disordered" evidence="1">
    <location>
        <begin position="434"/>
        <end position="461"/>
    </location>
</feature>
<evidence type="ECO:0000256" key="1">
    <source>
        <dbReference type="SAM" id="MobiDB-lite"/>
    </source>
</evidence>
<dbReference type="AlphaFoldDB" id="A0AAF0Y3C6"/>
<sequence length="569" mass="61392">MLLRLLPVPSASQPCPPTILFTLPLPTNPYTSRALPLPPNLLAHRSLCLQEDIDCTNVLLGDKASWVWGVVDDVTFSLPQSAIIVHLVDGSTITLDLEAECIATLHRVVNEVQLSFAAAAAPPPPPAPAATVSPADSPRTSMSSDASSSSLSPASAAAGPSGSRRSPSSLLFSLLSPLLPTGSPNPGRTQPPAHVAVHQQPARAHRRQARSLLVDAYRRHVLPALKERVPSAYLLWAIQSETAAKMDEYAKLRDEINAVLEASGINLDQQRPAAVPLQRCNSNQTTTTTSSFDSPESSDFECEELGGMSSPQSFLLAIPPAHAIPSKHRAVYSTQLTRLTQLASRVGSIVKLAGRYEREEGKRKWLEELELQRDAEKACRRAFSNGLLPRSSTLNALPIRRSGLCHSITADDITRAAEPKSVSALSTIEDLDELLGDDMSEPDLSDDNRSLRSMSPEPILRTPTACSMTTVVFASSDGDSCSSCSDCSDDSASSPPARENRKVKFADDDDTPHLIPSRSDDSLSERDDWEPDSDDQDEQPALPSLTPVWDAKHLPPLPAPPTWSSLEVF</sequence>
<dbReference type="GeneID" id="87806116"/>
<dbReference type="RefSeq" id="XP_062625377.1">
    <property type="nucleotide sequence ID" value="XM_062769393.1"/>
</dbReference>
<dbReference type="Proteomes" id="UP000827549">
    <property type="component" value="Chromosome 2"/>
</dbReference>
<gene>
    <name evidence="2" type="ORF">LOC62_02G002869</name>
</gene>
<reference evidence="2" key="1">
    <citation type="submission" date="2023-10" db="EMBL/GenBank/DDBJ databases">
        <authorList>
            <person name="Noh H."/>
        </authorList>
    </citation>
    <scope>NUCLEOTIDE SEQUENCE</scope>
    <source>
        <strain evidence="2">DUCC4014</strain>
    </source>
</reference>
<dbReference type="EMBL" id="CP086715">
    <property type="protein sequence ID" value="WOO79345.1"/>
    <property type="molecule type" value="Genomic_DNA"/>
</dbReference>
<feature type="region of interest" description="Disordered" evidence="1">
    <location>
        <begin position="478"/>
        <end position="569"/>
    </location>
</feature>
<protein>
    <submittedName>
        <fullName evidence="2">Uncharacterized protein</fullName>
    </submittedName>
</protein>